<dbReference type="EMBL" id="CP119325">
    <property type="protein sequence ID" value="WEK28730.1"/>
    <property type="molecule type" value="Genomic_DNA"/>
</dbReference>
<evidence type="ECO:0000313" key="2">
    <source>
        <dbReference type="EMBL" id="WEK28730.1"/>
    </source>
</evidence>
<gene>
    <name evidence="2" type="ORF">P0Y58_17650</name>
</gene>
<protein>
    <submittedName>
        <fullName evidence="2">Uncharacterized protein</fullName>
    </submittedName>
</protein>
<evidence type="ECO:0000313" key="3">
    <source>
        <dbReference type="Proteomes" id="UP001216329"/>
    </source>
</evidence>
<proteinExistence type="predicted"/>
<dbReference type="AlphaFoldDB" id="A0AAJ6B8U5"/>
<keyword evidence="1" id="KW-1133">Transmembrane helix</keyword>
<name>A0AAJ6B8U5_9PSED</name>
<reference evidence="2" key="1">
    <citation type="submission" date="2023-03" db="EMBL/GenBank/DDBJ databases">
        <title>Andean soil-derived lignocellulolytic bacterial consortium as a source of novel taxa and putative plastic-active enzymes.</title>
        <authorList>
            <person name="Diaz-Garcia L."/>
            <person name="Chuvochina M."/>
            <person name="Feuerriegel G."/>
            <person name="Bunk B."/>
            <person name="Sproer C."/>
            <person name="Streit W.R."/>
            <person name="Rodriguez L.M."/>
            <person name="Overmann J."/>
            <person name="Jimenez D.J."/>
        </authorList>
    </citation>
    <scope>NUCLEOTIDE SEQUENCE</scope>
    <source>
        <strain evidence="2">MAG 876</strain>
    </source>
</reference>
<keyword evidence="1" id="KW-0472">Membrane</keyword>
<evidence type="ECO:0000256" key="1">
    <source>
        <dbReference type="SAM" id="Phobius"/>
    </source>
</evidence>
<keyword evidence="1" id="KW-0812">Transmembrane</keyword>
<sequence length="63" mass="6409">MAWAKSASALSDRAGPALLMEAGLSFEVLFGVLVLPAVLAAAAIFFKGARPATALPANTHITL</sequence>
<dbReference type="Proteomes" id="UP001216329">
    <property type="component" value="Chromosome"/>
</dbReference>
<accession>A0AAJ6B8U5</accession>
<organism evidence="2 3">
    <name type="scientific">Candidatus Pseudomonas phytovorans</name>
    <dbReference type="NCBI Taxonomy" id="3121377"/>
    <lineage>
        <taxon>Bacteria</taxon>
        <taxon>Pseudomonadati</taxon>
        <taxon>Pseudomonadota</taxon>
        <taxon>Gammaproteobacteria</taxon>
        <taxon>Pseudomonadales</taxon>
        <taxon>Pseudomonadaceae</taxon>
        <taxon>Pseudomonas</taxon>
    </lineage>
</organism>
<feature type="transmembrane region" description="Helical" evidence="1">
    <location>
        <begin position="28"/>
        <end position="46"/>
    </location>
</feature>